<dbReference type="SUPFAM" id="SSF53335">
    <property type="entry name" value="S-adenosyl-L-methionine-dependent methyltransferases"/>
    <property type="match status" value="1"/>
</dbReference>
<protein>
    <submittedName>
        <fullName evidence="3">RNA methyltransferase</fullName>
    </submittedName>
</protein>
<dbReference type="RefSeq" id="WP_368382483.1">
    <property type="nucleotide sequence ID" value="NZ_JBFRYA010000013.1"/>
</dbReference>
<name>A0ABV3U897_9GAMM</name>
<keyword evidence="3" id="KW-0489">Methyltransferase</keyword>
<evidence type="ECO:0000313" key="3">
    <source>
        <dbReference type="EMBL" id="MEX1670116.1"/>
    </source>
</evidence>
<feature type="domain" description="Methyltransferase type 11" evidence="1">
    <location>
        <begin position="97"/>
        <end position="188"/>
    </location>
</feature>
<dbReference type="PIRSF" id="PIRSF018249">
    <property type="entry name" value="MyrA_prd"/>
    <property type="match status" value="1"/>
</dbReference>
<dbReference type="Pfam" id="PF08241">
    <property type="entry name" value="Methyltransf_11"/>
    <property type="match status" value="1"/>
</dbReference>
<keyword evidence="3" id="KW-0808">Transferase</keyword>
<dbReference type="InterPro" id="IPR029063">
    <property type="entry name" value="SAM-dependent_MTases_sf"/>
</dbReference>
<dbReference type="Gene3D" id="3.40.50.150">
    <property type="entry name" value="Vaccinia Virus protein VP39"/>
    <property type="match status" value="1"/>
</dbReference>
<dbReference type="GO" id="GO:0032259">
    <property type="term" value="P:methylation"/>
    <property type="evidence" value="ECO:0007669"/>
    <property type="project" value="UniProtKB-KW"/>
</dbReference>
<dbReference type="InterPro" id="IPR016718">
    <property type="entry name" value="rRNA_m1G-MeTrfase_A_prd"/>
</dbReference>
<dbReference type="Proteomes" id="UP001557485">
    <property type="component" value="Unassembled WGS sequence"/>
</dbReference>
<feature type="domain" description="23S rRNA (guanine(745)-N(1))-methyltransferase N-terminal" evidence="2">
    <location>
        <begin position="10"/>
        <end position="51"/>
    </location>
</feature>
<comment type="caution">
    <text evidence="3">The sequence shown here is derived from an EMBL/GenBank/DDBJ whole genome shotgun (WGS) entry which is preliminary data.</text>
</comment>
<dbReference type="GO" id="GO:0008168">
    <property type="term" value="F:methyltransferase activity"/>
    <property type="evidence" value="ECO:0007669"/>
    <property type="project" value="UniProtKB-KW"/>
</dbReference>
<proteinExistence type="predicted"/>
<reference evidence="3 4" key="1">
    <citation type="journal article" date="2011" name="Int. J. Syst. Evol. Microbiol.">
        <title>Zhongshania antarctica gen. nov., sp. nov. and Zhongshania guokunii sp. nov., gammaproteobacteria respectively isolated from coastal attached (fast) ice and surface seawater of the Antarctic.</title>
        <authorList>
            <person name="Li H.J."/>
            <person name="Zhang X.Y."/>
            <person name="Chen C.X."/>
            <person name="Zhang Y.J."/>
            <person name="Gao Z.M."/>
            <person name="Yu Y."/>
            <person name="Chen X.L."/>
            <person name="Chen B."/>
            <person name="Zhang Y.Z."/>
        </authorList>
    </citation>
    <scope>NUCLEOTIDE SEQUENCE [LARGE SCALE GENOMIC DNA]</scope>
    <source>
        <strain evidence="3 4">ZS6-22T</strain>
    </source>
</reference>
<dbReference type="EMBL" id="JBFRYA010000013">
    <property type="protein sequence ID" value="MEX1670116.1"/>
    <property type="molecule type" value="Genomic_DNA"/>
</dbReference>
<dbReference type="InterPro" id="IPR048647">
    <property type="entry name" value="RlmA_N"/>
</dbReference>
<evidence type="ECO:0000259" key="2">
    <source>
        <dbReference type="Pfam" id="PF21302"/>
    </source>
</evidence>
<evidence type="ECO:0000313" key="4">
    <source>
        <dbReference type="Proteomes" id="UP001557485"/>
    </source>
</evidence>
<sequence>MPLLALEHLLCPLDQHPLHRDGKTWRCSNNHCFDIAKQGYVNLLPVQNKKSLDPGDSQIMIQARRQFLDSGAYAPLGQALAEAVAELCGQHSELAILDAGCGEGYYLNTVCTNLLNARPELALTATGLDISKWAVRTTRSRNSGINGLVASNRQIPLPDNSQDILLCTFGFPVFSEFQRVVKAGGHIVMVDPGPEHLIELRQQIYEEIRRSPPASLAAGLNDKWQLSSDTALRFSTPKLSAELFEQLLIMTPHLYRASKAGRERAAKLEDLALSADVSIRVISHLA</sequence>
<accession>A0ABV3U897</accession>
<dbReference type="PANTHER" id="PTHR42912">
    <property type="entry name" value="METHYLTRANSFERASE"/>
    <property type="match status" value="1"/>
</dbReference>
<organism evidence="3 4">
    <name type="scientific">Zhongshania guokunii</name>
    <dbReference type="NCBI Taxonomy" id="641783"/>
    <lineage>
        <taxon>Bacteria</taxon>
        <taxon>Pseudomonadati</taxon>
        <taxon>Pseudomonadota</taxon>
        <taxon>Gammaproteobacteria</taxon>
        <taxon>Cellvibrionales</taxon>
        <taxon>Spongiibacteraceae</taxon>
        <taxon>Zhongshania</taxon>
    </lineage>
</organism>
<dbReference type="InterPro" id="IPR050508">
    <property type="entry name" value="Methyltransf_Superfamily"/>
</dbReference>
<gene>
    <name evidence="3" type="ORF">AB4876_14440</name>
</gene>
<dbReference type="PANTHER" id="PTHR42912:SF45">
    <property type="entry name" value="23S RRNA (GUANINE(745)-N(1))-METHYLTRANSFERASE"/>
    <property type="match status" value="1"/>
</dbReference>
<dbReference type="Pfam" id="PF21302">
    <property type="entry name" value="Zn_ribbon_RlmA"/>
    <property type="match status" value="1"/>
</dbReference>
<dbReference type="CDD" id="cd02440">
    <property type="entry name" value="AdoMet_MTases"/>
    <property type="match status" value="1"/>
</dbReference>
<evidence type="ECO:0000259" key="1">
    <source>
        <dbReference type="Pfam" id="PF08241"/>
    </source>
</evidence>
<dbReference type="InterPro" id="IPR013216">
    <property type="entry name" value="Methyltransf_11"/>
</dbReference>
<keyword evidence="4" id="KW-1185">Reference proteome</keyword>